<dbReference type="SUPFAM" id="SSF49299">
    <property type="entry name" value="PKD domain"/>
    <property type="match status" value="1"/>
</dbReference>
<feature type="domain" description="PKD/Chitinase" evidence="2">
    <location>
        <begin position="38"/>
        <end position="136"/>
    </location>
</feature>
<feature type="region of interest" description="Disordered" evidence="1">
    <location>
        <begin position="38"/>
        <end position="63"/>
    </location>
</feature>
<organism evidence="3 4">
    <name type="scientific">candidate division MSBL1 archaeon SCGC-AAA259B11</name>
    <dbReference type="NCBI Taxonomy" id="1698260"/>
    <lineage>
        <taxon>Archaea</taxon>
        <taxon>Methanobacteriati</taxon>
        <taxon>Methanobacteriota</taxon>
        <taxon>candidate division MSBL1</taxon>
    </lineage>
</organism>
<dbReference type="InterPro" id="IPR013783">
    <property type="entry name" value="Ig-like_fold"/>
</dbReference>
<dbReference type="SMART" id="SM00089">
    <property type="entry name" value="PKD"/>
    <property type="match status" value="3"/>
</dbReference>
<proteinExistence type="predicted"/>
<dbReference type="Gene3D" id="2.60.40.10">
    <property type="entry name" value="Immunoglobulins"/>
    <property type="match status" value="4"/>
</dbReference>
<name>A0A133U465_9EURY</name>
<dbReference type="Proteomes" id="UP000070184">
    <property type="component" value="Unassembled WGS sequence"/>
</dbReference>
<evidence type="ECO:0000313" key="3">
    <source>
        <dbReference type="EMBL" id="KXA88974.1"/>
    </source>
</evidence>
<gene>
    <name evidence="3" type="ORF">AKJ61_03830</name>
</gene>
<dbReference type="EMBL" id="LHXK01000065">
    <property type="protein sequence ID" value="KXA88974.1"/>
    <property type="molecule type" value="Genomic_DNA"/>
</dbReference>
<dbReference type="Pfam" id="PF17963">
    <property type="entry name" value="Big_9"/>
    <property type="match status" value="1"/>
</dbReference>
<feature type="region of interest" description="Disordered" evidence="1">
    <location>
        <begin position="269"/>
        <end position="305"/>
    </location>
</feature>
<evidence type="ECO:0000313" key="4">
    <source>
        <dbReference type="Proteomes" id="UP000070184"/>
    </source>
</evidence>
<keyword evidence="4" id="KW-1185">Reference proteome</keyword>
<evidence type="ECO:0000259" key="2">
    <source>
        <dbReference type="SMART" id="SM00089"/>
    </source>
</evidence>
<accession>A0A133U465</accession>
<dbReference type="AlphaFoldDB" id="A0A133U465"/>
<dbReference type="InterPro" id="IPR035986">
    <property type="entry name" value="PKD_dom_sf"/>
</dbReference>
<dbReference type="Pfam" id="PF22352">
    <property type="entry name" value="K319L-like_PKD"/>
    <property type="match status" value="1"/>
</dbReference>
<feature type="domain" description="PKD/Chitinase" evidence="2">
    <location>
        <begin position="276"/>
        <end position="368"/>
    </location>
</feature>
<dbReference type="PATRIC" id="fig|1698260.3.peg.947"/>
<comment type="caution">
    <text evidence="3">The sequence shown here is derived from an EMBL/GenBank/DDBJ whole genome shotgun (WGS) entry which is preliminary data.</text>
</comment>
<evidence type="ECO:0000256" key="1">
    <source>
        <dbReference type="SAM" id="MobiDB-lite"/>
    </source>
</evidence>
<feature type="non-terminal residue" evidence="3">
    <location>
        <position position="1"/>
    </location>
</feature>
<sequence>APYVNSDQDVTVKLTVSDGDGHSDSDTTTVTVEDEIPYADADGPYTVDEGHTKALDGTGSYDPDGDGLTYEWTIEDDPTGDASLSDADTATPTFDAPASIESDKDVTVELTVWDKDTSHPENEARSDTTTVTVNNLGSGEGADMSVGSGFHLNSYYEPDDDWEYKSKELSITNNGDVKGTVTISDQGTTDSCDEDQINLNFDVEDTTLTISPGETKNVTISIDPNGPWVNNSCLSSDIADYEKHQVKVTGDGVQDGGVTKKISAYAKKNSSNEAPTADFSLDSSSVDEGGTTVADNSSTDPDGDSLTLDWSVSDGPGEIKNLTGDKDRVTYYAPDDVGSDTTATIKLTVSDGHGHSNSHTEDVTVNDTDTGSGSFSISESFDEMSFGVGNPNNIDKWYSENKKVKVTAPSGYNKTVDLSINTPDDVRVEMSKDSLDFSGSDTEKTFWVHVKELDQEITGELISDGSWADIDIVTKKEFERFAHIQFDWEESGTLELDGGDKKDTISINFRLGQYSSSGTLTAVIKTDSSTVDEDGVLEMRGEDSSDPEGQDLDYTWEVISGPGKISPGENHQKNCYYWAPNGDEISENKEATIKLTVTDPDGNSDSATKSITVLNDKAPTAEIVYDDYYVDEGENHIISATNSSDPETSESKLNYYWSVEDYKGEIKDIKRQQSFAGGR</sequence>
<dbReference type="InterPro" id="IPR022409">
    <property type="entry name" value="PKD/Chitinase_dom"/>
</dbReference>
<feature type="domain" description="PKD/Chitinase" evidence="2">
    <location>
        <begin position="521"/>
        <end position="616"/>
    </location>
</feature>
<reference evidence="3 4" key="1">
    <citation type="journal article" date="2016" name="Sci. Rep.">
        <title>Metabolic traits of an uncultured archaeal lineage -MSBL1- from brine pools of the Red Sea.</title>
        <authorList>
            <person name="Mwirichia R."/>
            <person name="Alam I."/>
            <person name="Rashid M."/>
            <person name="Vinu M."/>
            <person name="Ba-Alawi W."/>
            <person name="Anthony Kamau A."/>
            <person name="Kamanda Ngugi D."/>
            <person name="Goker M."/>
            <person name="Klenk H.P."/>
            <person name="Bajic V."/>
            <person name="Stingl U."/>
        </authorList>
    </citation>
    <scope>NUCLEOTIDE SEQUENCE [LARGE SCALE GENOMIC DNA]</scope>
    <source>
        <strain evidence="3">SCGC-AAA259B11</strain>
    </source>
</reference>
<protein>
    <recommendedName>
        <fullName evidence="2">PKD/Chitinase domain-containing protein</fullName>
    </recommendedName>
</protein>